<evidence type="ECO:0000313" key="6">
    <source>
        <dbReference type="Proteomes" id="UP001326715"/>
    </source>
</evidence>
<reference evidence="3 5" key="1">
    <citation type="submission" date="2016-11" db="EMBL/GenBank/DDBJ databases">
        <authorList>
            <person name="Jaros S."/>
            <person name="Januszkiewicz K."/>
            <person name="Wedrychowicz H."/>
        </authorList>
    </citation>
    <scope>NUCLEOTIDE SEQUENCE [LARGE SCALE GENOMIC DNA]</scope>
    <source>
        <strain evidence="3 5">DSM 784</strain>
    </source>
</reference>
<dbReference type="InterPro" id="IPR050463">
    <property type="entry name" value="Gfo/Idh/MocA_oxidrdct_glycsds"/>
</dbReference>
<dbReference type="InterPro" id="IPR000683">
    <property type="entry name" value="Gfo/Idh/MocA-like_OxRdtase_N"/>
</dbReference>
<dbReference type="STRING" id="1004.SAMN05661012_02943"/>
<evidence type="ECO:0000256" key="1">
    <source>
        <dbReference type="ARBA" id="ARBA00023002"/>
    </source>
</evidence>
<dbReference type="GO" id="GO:0000166">
    <property type="term" value="F:nucleotide binding"/>
    <property type="evidence" value="ECO:0007669"/>
    <property type="project" value="InterPro"/>
</dbReference>
<dbReference type="GO" id="GO:0016491">
    <property type="term" value="F:oxidoreductase activity"/>
    <property type="evidence" value="ECO:0007669"/>
    <property type="project" value="UniProtKB-KW"/>
</dbReference>
<evidence type="ECO:0000259" key="2">
    <source>
        <dbReference type="Pfam" id="PF01408"/>
    </source>
</evidence>
<dbReference type="OrthoDB" id="9771072at2"/>
<dbReference type="Pfam" id="PF01408">
    <property type="entry name" value="GFO_IDH_MocA"/>
    <property type="match status" value="1"/>
</dbReference>
<proteinExistence type="predicted"/>
<dbReference type="RefSeq" id="WP_072361401.1">
    <property type="nucleotide sequence ID" value="NZ_CBHWAX010000058.1"/>
</dbReference>
<organism evidence="3 5">
    <name type="scientific">Chitinophaga sancti</name>
    <dbReference type="NCBI Taxonomy" id="1004"/>
    <lineage>
        <taxon>Bacteria</taxon>
        <taxon>Pseudomonadati</taxon>
        <taxon>Bacteroidota</taxon>
        <taxon>Chitinophagia</taxon>
        <taxon>Chitinophagales</taxon>
        <taxon>Chitinophagaceae</taxon>
        <taxon>Chitinophaga</taxon>
    </lineage>
</organism>
<dbReference type="Proteomes" id="UP000183788">
    <property type="component" value="Unassembled WGS sequence"/>
</dbReference>
<protein>
    <submittedName>
        <fullName evidence="4">Gfo/Idh/MocA family oxidoreductase</fullName>
    </submittedName>
    <submittedName>
        <fullName evidence="3">Oxidoreductase family, NAD-binding Rossmann fold</fullName>
    </submittedName>
</protein>
<reference evidence="4 6" key="2">
    <citation type="submission" date="2023-11" db="EMBL/GenBank/DDBJ databases">
        <title>MicrobeMod: A computational toolkit for identifying prokaryotic methylation and restriction-modification with nanopore sequencing.</title>
        <authorList>
            <person name="Crits-Christoph A."/>
            <person name="Kang S.C."/>
            <person name="Lee H."/>
            <person name="Ostrov N."/>
        </authorList>
    </citation>
    <scope>NUCLEOTIDE SEQUENCE [LARGE SCALE GENOMIC DNA]</scope>
    <source>
        <strain evidence="4 6">ATCC 23090</strain>
    </source>
</reference>
<dbReference type="PANTHER" id="PTHR43818">
    <property type="entry name" value="BCDNA.GH03377"/>
    <property type="match status" value="1"/>
</dbReference>
<feature type="domain" description="Gfo/Idh/MocA-like oxidoreductase N-terminal" evidence="2">
    <location>
        <begin position="36"/>
        <end position="154"/>
    </location>
</feature>
<dbReference type="Gene3D" id="3.40.50.720">
    <property type="entry name" value="NAD(P)-binding Rossmann-like Domain"/>
    <property type="match status" value="1"/>
</dbReference>
<evidence type="ECO:0000313" key="3">
    <source>
        <dbReference type="EMBL" id="SFW61171.1"/>
    </source>
</evidence>
<dbReference type="Proteomes" id="UP001326715">
    <property type="component" value="Chromosome"/>
</dbReference>
<dbReference type="EMBL" id="FPIZ01000008">
    <property type="protein sequence ID" value="SFW61171.1"/>
    <property type="molecule type" value="Genomic_DNA"/>
</dbReference>
<sequence>MYNQKRREFFRNVAFLVPALAVMPSSLFSKNVRNVLRTGVIGTGIWGREYLSAALTLKDLTITAICDSDKASLQEGLQLFKGSDRPHVFDSWQQMLESDVVDVVIIATPAHTHYAIAKAAMLAGKHVACGPVMGETLEEHRDIVKISQQTGRHYFTLDEQSYRWDLQAVSRMDFGELHTIYAGAPYDVLPPQVDTYPLYPSLFLQRLLGDDNQIETIAATTKEVNYVVRKVSPKTGNHKLLLNKGVIPFICLTTTKGQQVYLQTEKGYTTGTYLQGTASSWIDYTRLMRIGDKHWEEDQIEQPATMTSPFATALTELLLTLKSSDPRPSVRSAATNSLIALLGRQSASQGGRVYSFSDCHLI</sequence>
<dbReference type="EMBL" id="CP140154">
    <property type="protein sequence ID" value="WQG89284.1"/>
    <property type="molecule type" value="Genomic_DNA"/>
</dbReference>
<evidence type="ECO:0000313" key="5">
    <source>
        <dbReference type="Proteomes" id="UP000183788"/>
    </source>
</evidence>
<name>A0A1K1QNG2_9BACT</name>
<dbReference type="AlphaFoldDB" id="A0A1K1QNG2"/>
<keyword evidence="6" id="KW-1185">Reference proteome</keyword>
<accession>A0A1K1QNG2</accession>
<dbReference type="SUPFAM" id="SSF51735">
    <property type="entry name" value="NAD(P)-binding Rossmann-fold domains"/>
    <property type="match status" value="1"/>
</dbReference>
<gene>
    <name evidence="3" type="ORF">SAMN05661012_02943</name>
    <name evidence="4" type="ORF">SR876_30600</name>
</gene>
<evidence type="ECO:0000313" key="4">
    <source>
        <dbReference type="EMBL" id="WQG89284.1"/>
    </source>
</evidence>
<dbReference type="InterPro" id="IPR036291">
    <property type="entry name" value="NAD(P)-bd_dom_sf"/>
</dbReference>
<keyword evidence="1" id="KW-0560">Oxidoreductase</keyword>
<dbReference type="PANTHER" id="PTHR43818:SF11">
    <property type="entry name" value="BCDNA.GH03377"/>
    <property type="match status" value="1"/>
</dbReference>